<gene>
    <name evidence="1" type="ORF">EPZ47_29940</name>
</gene>
<keyword evidence="1" id="KW-0614">Plasmid</keyword>
<dbReference type="AlphaFoldDB" id="A0A4P7PPI5"/>
<dbReference type="KEGG" id="pvk:EPZ47_29940"/>
<dbReference type="EMBL" id="CP035089">
    <property type="protein sequence ID" value="QBZ92937.1"/>
    <property type="molecule type" value="Genomic_DNA"/>
</dbReference>
<evidence type="ECO:0000313" key="1">
    <source>
        <dbReference type="EMBL" id="QBZ92937.1"/>
    </source>
</evidence>
<organism evidence="1 2">
    <name type="scientific">Pseudomonas viciae</name>
    <dbReference type="NCBI Taxonomy" id="2505979"/>
    <lineage>
        <taxon>Bacteria</taxon>
        <taxon>Pseudomonadati</taxon>
        <taxon>Pseudomonadota</taxon>
        <taxon>Gammaproteobacteria</taxon>
        <taxon>Pseudomonadales</taxon>
        <taxon>Pseudomonadaceae</taxon>
        <taxon>Pseudomonas</taxon>
    </lineage>
</organism>
<name>A0A4P7PPI5_9PSED</name>
<proteinExistence type="predicted"/>
<accession>A0A4P7PPI5</accession>
<dbReference type="Proteomes" id="UP000296468">
    <property type="component" value="Plasmid p11K1"/>
</dbReference>
<evidence type="ECO:0000313" key="2">
    <source>
        <dbReference type="Proteomes" id="UP000296468"/>
    </source>
</evidence>
<protein>
    <submittedName>
        <fullName evidence="1">Uncharacterized protein</fullName>
    </submittedName>
</protein>
<geneLocation type="plasmid" evidence="2">
    <name>p11k1</name>
</geneLocation>
<sequence length="66" mass="7235">MQQANVLMRTANQALVQGDDAALQALGFSASHIAELRQRGGFRASAIGQNTRMISRLRREVTAHDQ</sequence>
<reference evidence="1 2" key="1">
    <citation type="journal article" date="2019" name="Front. Microbiol.">
        <title>In silico and Genetic Analyses of Cyclic Lipopeptide Synthetic Gene Clusters in Pseudomonas sp. 11K1.</title>
        <authorList>
            <person name="Zhao H."/>
            <person name="Liu Y.P."/>
            <person name="Zhang L.Q."/>
        </authorList>
    </citation>
    <scope>NUCLEOTIDE SEQUENCE [LARGE SCALE GENOMIC DNA]</scope>
    <source>
        <strain evidence="1 2">11K1</strain>
        <plasmid evidence="2">p11k1</plasmid>
    </source>
</reference>